<dbReference type="Proteomes" id="UP000008983">
    <property type="component" value="Unassembled WGS sequence"/>
</dbReference>
<keyword evidence="2" id="KW-1185">Reference proteome</keyword>
<dbReference type="SUPFAM" id="SSF52540">
    <property type="entry name" value="P-loop containing nucleoside triphosphate hydrolases"/>
    <property type="match status" value="1"/>
</dbReference>
<name>G0R5T6_ICHMU</name>
<dbReference type="PANTHER" id="PTHR46434:SF1">
    <property type="entry name" value="GENETIC INTERACTOR OF PROHIBITINS 3, MITOCHONDRIAL"/>
    <property type="match status" value="1"/>
</dbReference>
<dbReference type="InterPro" id="IPR027417">
    <property type="entry name" value="P-loop_NTPase"/>
</dbReference>
<dbReference type="PANTHER" id="PTHR46434">
    <property type="entry name" value="GENETIC INTERACTOR OF PROHIBITINS 3, MITOCHONDRIAL"/>
    <property type="match status" value="1"/>
</dbReference>
<dbReference type="eggNOG" id="KOG1249">
    <property type="taxonomic scope" value="Eukaryota"/>
</dbReference>
<dbReference type="OrthoDB" id="1696305at2759"/>
<dbReference type="EMBL" id="GL984386">
    <property type="protein sequence ID" value="EGR27157.1"/>
    <property type="molecule type" value="Genomic_DNA"/>
</dbReference>
<sequence>MSKSSSNTQNSPQNINDVDKQMIKKLLNEEYLEENELKYEDQVQELTVSSIPGTTVSFIKCKNKNLGTNIYDTPGIPNIRQMTYYFENKNHVKTIVVDREIKPKKIHFGPDLTLFIGGLVRIDHLEGLFFY</sequence>
<organism evidence="1 2">
    <name type="scientific">Ichthyophthirius multifiliis</name>
    <name type="common">White spot disease agent</name>
    <name type="synonym">Ich</name>
    <dbReference type="NCBI Taxonomy" id="5932"/>
    <lineage>
        <taxon>Eukaryota</taxon>
        <taxon>Sar</taxon>
        <taxon>Alveolata</taxon>
        <taxon>Ciliophora</taxon>
        <taxon>Intramacronucleata</taxon>
        <taxon>Oligohymenophorea</taxon>
        <taxon>Hymenostomatida</taxon>
        <taxon>Ophryoglenina</taxon>
        <taxon>Ichthyophthirius</taxon>
    </lineage>
</organism>
<proteinExistence type="predicted"/>
<dbReference type="RefSeq" id="XP_004024041.1">
    <property type="nucleotide sequence ID" value="XM_004023992.1"/>
</dbReference>
<dbReference type="InterPro" id="IPR050896">
    <property type="entry name" value="Mito_lipid_metab_GTPase"/>
</dbReference>
<dbReference type="GeneID" id="14903216"/>
<dbReference type="AlphaFoldDB" id="G0R5T6"/>
<evidence type="ECO:0000313" key="2">
    <source>
        <dbReference type="Proteomes" id="UP000008983"/>
    </source>
</evidence>
<dbReference type="STRING" id="857967.G0R5T6"/>
<evidence type="ECO:0000313" key="1">
    <source>
        <dbReference type="EMBL" id="EGR27157.1"/>
    </source>
</evidence>
<reference evidence="1 2" key="1">
    <citation type="submission" date="2011-07" db="EMBL/GenBank/DDBJ databases">
        <authorList>
            <person name="Coyne R."/>
            <person name="Brami D."/>
            <person name="Johnson J."/>
            <person name="Hostetler J."/>
            <person name="Hannick L."/>
            <person name="Clark T."/>
            <person name="Cassidy-Hanley D."/>
            <person name="Inman J."/>
        </authorList>
    </citation>
    <scope>NUCLEOTIDE SEQUENCE [LARGE SCALE GENOMIC DNA]</scope>
    <source>
        <strain evidence="1 2">G5</strain>
    </source>
</reference>
<accession>G0R5T6</accession>
<protein>
    <submittedName>
        <fullName evidence="1">Uncharacterized protein</fullName>
    </submittedName>
</protein>
<dbReference type="InParanoid" id="G0R5T6"/>
<gene>
    <name evidence="1" type="ORF">IMG5_200970</name>
</gene>
<dbReference type="GO" id="GO:0005739">
    <property type="term" value="C:mitochondrion"/>
    <property type="evidence" value="ECO:0007669"/>
    <property type="project" value="TreeGrafter"/>
</dbReference>